<evidence type="ECO:0000256" key="4">
    <source>
        <dbReference type="ARBA" id="ARBA00023239"/>
    </source>
</evidence>
<dbReference type="Gene3D" id="3.90.1150.10">
    <property type="entry name" value="Aspartate Aminotransferase, domain 1"/>
    <property type="match status" value="1"/>
</dbReference>
<evidence type="ECO:0000259" key="6">
    <source>
        <dbReference type="Pfam" id="PF00155"/>
    </source>
</evidence>
<keyword evidence="3" id="KW-0663">Pyridoxal phosphate</keyword>
<evidence type="ECO:0000256" key="3">
    <source>
        <dbReference type="ARBA" id="ARBA00022898"/>
    </source>
</evidence>
<dbReference type="Proteomes" id="UP001243286">
    <property type="component" value="Unassembled WGS sequence"/>
</dbReference>
<dbReference type="NCBIfam" id="TIGR04350">
    <property type="entry name" value="C_S_lyase_PatB"/>
    <property type="match status" value="1"/>
</dbReference>
<feature type="domain" description="Aminotransferase class I/classII large" evidence="6">
    <location>
        <begin position="44"/>
        <end position="381"/>
    </location>
</feature>
<dbReference type="InterPro" id="IPR051798">
    <property type="entry name" value="Class-II_PLP-Dep_Aminotrans"/>
</dbReference>
<dbReference type="InterPro" id="IPR015422">
    <property type="entry name" value="PyrdxlP-dep_Trfase_small"/>
</dbReference>
<dbReference type="InterPro" id="IPR004839">
    <property type="entry name" value="Aminotransferase_I/II_large"/>
</dbReference>
<dbReference type="Gene3D" id="3.40.640.10">
    <property type="entry name" value="Type I PLP-dependent aspartate aminotransferase-like (Major domain)"/>
    <property type="match status" value="1"/>
</dbReference>
<proteinExistence type="inferred from homology"/>
<evidence type="ECO:0000256" key="2">
    <source>
        <dbReference type="ARBA" id="ARBA00012224"/>
    </source>
</evidence>
<dbReference type="RefSeq" id="WP_026830738.1">
    <property type="nucleotide sequence ID" value="NZ_JANJYY010000080.1"/>
</dbReference>
<evidence type="ECO:0000256" key="5">
    <source>
        <dbReference type="ARBA" id="ARBA00037974"/>
    </source>
</evidence>
<evidence type="ECO:0000256" key="1">
    <source>
        <dbReference type="ARBA" id="ARBA00001933"/>
    </source>
</evidence>
<comment type="similarity">
    <text evidence="5">Belongs to the class-II pyridoxal-phosphate-dependent aminotransferase family. MalY/PatB cystathionine beta-lyase subfamily.</text>
</comment>
<name>A0ABT6R4M6_9BACL</name>
<dbReference type="GO" id="GO:0047804">
    <property type="term" value="F:cysteine-S-conjugate beta-lyase activity"/>
    <property type="evidence" value="ECO:0007669"/>
    <property type="project" value="UniProtKB-EC"/>
</dbReference>
<comment type="cofactor">
    <cofactor evidence="1">
        <name>pyridoxal 5'-phosphate</name>
        <dbReference type="ChEBI" id="CHEBI:597326"/>
    </cofactor>
</comment>
<evidence type="ECO:0000313" key="8">
    <source>
        <dbReference type="Proteomes" id="UP001243286"/>
    </source>
</evidence>
<reference evidence="7 8" key="1">
    <citation type="submission" date="2023-04" db="EMBL/GenBank/DDBJ databases">
        <title>Antarctic isolates genomes.</title>
        <authorList>
            <person name="Dimov S.G."/>
        </authorList>
    </citation>
    <scope>NUCLEOTIDE SEQUENCE [LARGE SCALE GENOMIC DNA]</scope>
    <source>
        <strain evidence="7 8">AL19</strain>
    </source>
</reference>
<comment type="caution">
    <text evidence="7">The sequence shown here is derived from an EMBL/GenBank/DDBJ whole genome shotgun (WGS) entry which is preliminary data.</text>
</comment>
<accession>A0ABT6R4M6</accession>
<sequence>MQEYSFDEVLEKRKTGSAKWDGLEQLFGSDQLIPMWVADMDVRPADSITKALTKRAASGHFGYSLFEEDAKRAISHWFKKRYDQPVDLETILYSSGVVPALAHSVLALTEKGDEIIIQTPVYPPFHHVIESNERQLIENPLLFTKGRYEIDFSLLEQQMKTARMIILCNPHNPTGRVFSQSELQRLVDLAKQYDLYIVSDEIHADLIFSSSRHYPIIGFDYDKVILVSAPSKTFNIPGLYASYLIVPEAETRLKIEAVQQAHFVHPNAMASTAIIAAYTDPQSEQWLDNLLYYLEANRNHAVQRIQTEMPRLTVVSPDATFLLWIDCQALPFDDTIRATWLVEEAGLALTHGRPFGTNALAFERLNFGCPRSQLDEALDRLYSAYQKLNFMD</sequence>
<organism evidence="7 8">
    <name type="scientific">Exiguobacterium antarcticum</name>
    <dbReference type="NCBI Taxonomy" id="132920"/>
    <lineage>
        <taxon>Bacteria</taxon>
        <taxon>Bacillati</taxon>
        <taxon>Bacillota</taxon>
        <taxon>Bacilli</taxon>
        <taxon>Bacillales</taxon>
        <taxon>Bacillales Family XII. Incertae Sedis</taxon>
        <taxon>Exiguobacterium</taxon>
    </lineage>
</organism>
<gene>
    <name evidence="7" type="ORF">QK289_12925</name>
</gene>
<dbReference type="PANTHER" id="PTHR43525:SF1">
    <property type="entry name" value="PROTEIN MALY"/>
    <property type="match status" value="1"/>
</dbReference>
<dbReference type="SUPFAM" id="SSF53383">
    <property type="entry name" value="PLP-dependent transferases"/>
    <property type="match status" value="1"/>
</dbReference>
<dbReference type="PANTHER" id="PTHR43525">
    <property type="entry name" value="PROTEIN MALY"/>
    <property type="match status" value="1"/>
</dbReference>
<protein>
    <recommendedName>
        <fullName evidence="2">cysteine-S-conjugate beta-lyase</fullName>
        <ecNumber evidence="2">4.4.1.13</ecNumber>
    </recommendedName>
</protein>
<dbReference type="EC" id="4.4.1.13" evidence="2"/>
<dbReference type="EMBL" id="JASBQV010000024">
    <property type="protein sequence ID" value="MDI3235913.1"/>
    <property type="molecule type" value="Genomic_DNA"/>
</dbReference>
<dbReference type="InterPro" id="IPR015421">
    <property type="entry name" value="PyrdxlP-dep_Trfase_major"/>
</dbReference>
<keyword evidence="4 7" id="KW-0456">Lyase</keyword>
<dbReference type="CDD" id="cd00609">
    <property type="entry name" value="AAT_like"/>
    <property type="match status" value="1"/>
</dbReference>
<dbReference type="InterPro" id="IPR027619">
    <property type="entry name" value="C-S_lyase_PatB-like"/>
</dbReference>
<dbReference type="InterPro" id="IPR015424">
    <property type="entry name" value="PyrdxlP-dep_Trfase"/>
</dbReference>
<dbReference type="Pfam" id="PF00155">
    <property type="entry name" value="Aminotran_1_2"/>
    <property type="match status" value="1"/>
</dbReference>
<keyword evidence="8" id="KW-1185">Reference proteome</keyword>
<evidence type="ECO:0000313" key="7">
    <source>
        <dbReference type="EMBL" id="MDI3235913.1"/>
    </source>
</evidence>